<proteinExistence type="predicted"/>
<dbReference type="EMBL" id="CABEEZ010000054">
    <property type="protein sequence ID" value="VTR28014.1"/>
    <property type="molecule type" value="Genomic_DNA"/>
</dbReference>
<reference evidence="1" key="1">
    <citation type="submission" date="2019-05" db="EMBL/GenBank/DDBJ databases">
        <authorList>
            <consortium name="Pathogen Informatics"/>
        </authorList>
    </citation>
    <scope>NUCLEOTIDE SEQUENCE [LARGE SCALE GENOMIC DNA]</scope>
    <source>
        <strain evidence="1">NCTC12965</strain>
    </source>
</reference>
<protein>
    <submittedName>
        <fullName evidence="1">Uncharacterized protein</fullName>
    </submittedName>
</protein>
<organism evidence="1">
    <name type="scientific">Serratia fonticola</name>
    <dbReference type="NCBI Taxonomy" id="47917"/>
    <lineage>
        <taxon>Bacteria</taxon>
        <taxon>Pseudomonadati</taxon>
        <taxon>Pseudomonadota</taxon>
        <taxon>Gammaproteobacteria</taxon>
        <taxon>Enterobacterales</taxon>
        <taxon>Yersiniaceae</taxon>
        <taxon>Serratia</taxon>
    </lineage>
</organism>
<dbReference type="AlphaFoldDB" id="A0A4U9UF07"/>
<gene>
    <name evidence="1" type="ORF">NCTC12965_02662</name>
</gene>
<evidence type="ECO:0000313" key="1">
    <source>
        <dbReference type="EMBL" id="VTR28014.1"/>
    </source>
</evidence>
<sequence>MPEPSRMAGVIAISWLSLAAVSHSHSPKILE</sequence>
<accession>A0A4U9UF07</accession>
<name>A0A4U9UF07_SERFO</name>